<dbReference type="InterPro" id="IPR027414">
    <property type="entry name" value="GH95_N_dom"/>
</dbReference>
<dbReference type="Proteomes" id="UP000653578">
    <property type="component" value="Unassembled WGS sequence"/>
</dbReference>
<keyword evidence="4" id="KW-0378">Hydrolase</keyword>
<protein>
    <submittedName>
        <fullName evidence="4">Glycoside hydrolase family 95 protein</fullName>
    </submittedName>
</protein>
<dbReference type="InterPro" id="IPR049053">
    <property type="entry name" value="AFCA-like_C"/>
</dbReference>
<dbReference type="InterPro" id="IPR054363">
    <property type="entry name" value="GH95_cat"/>
</dbReference>
<dbReference type="Gene3D" id="1.50.10.10">
    <property type="match status" value="1"/>
</dbReference>
<comment type="caution">
    <text evidence="4">The sequence shown here is derived from an EMBL/GenBank/DDBJ whole genome shotgun (WGS) entry which is preliminary data.</text>
</comment>
<evidence type="ECO:0000259" key="3">
    <source>
        <dbReference type="Pfam" id="PF22124"/>
    </source>
</evidence>
<dbReference type="Pfam" id="PF14498">
    <property type="entry name" value="Glyco_hyd_65N_2"/>
    <property type="match status" value="1"/>
</dbReference>
<sequence length="761" mass="86632">MSNAKAHWRLWYDRPAEQWTDALPVGNGKIGGMIYGGIHEERIGLNEETVWSGKPHYDASPSVLQTIDQVRNLLFEGDYRTAHELAEQSMRTPLNPYYGNYQPLGDLYIKLDLPPRDITKYHRELDIDQAICRTSFYVGETCYTREVICSNPDQVMVIRLEASDTPSLSGCLRMERESGASVYQNGASGLALRGECEYEGVKFDASVEVHSEGGICYSTSDSVIFRECKAITVYVTANTTYRHKDPLEVNKSLLHLAGMKSWEQLKTDHSSDYQSLFHRMDIDLGADRYQELPTNERLSQLKFVQDDLYLTALYVQYGRYLLIASSRKGTLPANLQGIWNDSFTPPWFSDYTININAQMNYWHAETCNLSELHEPLFDLMDTLVEPGRKAAKERYGCGGVVLSTRTNPWLNTSLRATSSLLWQEGAAWLSRHYWDHYLFTGDIELLEQRAYPFMKEAALFYLDFMVEHPIYGWLVTGPTTSPENKFLAADGMVTALDMSPTMAVQIIDDLFENCIRASEELGLDYDFRELLIRKRSQLPPMQVGKFRQLQEWLMDHEETELGHRHISHLFGLFPGHSISYKTPDLLHAARTTLNRRLSHGGGHTGWSCAWIINLWAHLGEGELANQYIKTLFTHSTHNNLFDNHPPFQIDGNFGAAAGIVEMLMQSDEDEIRLLPALPAEWANGSIRGICARNGFELELHWSDSVLDKAVIHSKLGRRCRVRYAFEAGIEVQCAKESIPISIVNGTLAFDTQPGEQYRLLF</sequence>
<evidence type="ECO:0000259" key="1">
    <source>
        <dbReference type="Pfam" id="PF14498"/>
    </source>
</evidence>
<name>A0ABX1X2S8_9BACL</name>
<dbReference type="GO" id="GO:0016787">
    <property type="term" value="F:hydrolase activity"/>
    <property type="evidence" value="ECO:0007669"/>
    <property type="project" value="UniProtKB-KW"/>
</dbReference>
<dbReference type="PANTHER" id="PTHR31084:SF0">
    <property type="entry name" value="ALPHA-L-FUCOSIDASE 2"/>
    <property type="match status" value="1"/>
</dbReference>
<dbReference type="Pfam" id="PF21307">
    <property type="entry name" value="Glyco_hydro_95_C"/>
    <property type="match status" value="1"/>
</dbReference>
<dbReference type="PANTHER" id="PTHR31084">
    <property type="entry name" value="ALPHA-L-FUCOSIDASE 2"/>
    <property type="match status" value="1"/>
</dbReference>
<evidence type="ECO:0000313" key="4">
    <source>
        <dbReference type="EMBL" id="NOU62696.1"/>
    </source>
</evidence>
<organism evidence="4 5">
    <name type="scientific">Paenibacillus plantarum</name>
    <dbReference type="NCBI Taxonomy" id="2654975"/>
    <lineage>
        <taxon>Bacteria</taxon>
        <taxon>Bacillati</taxon>
        <taxon>Bacillota</taxon>
        <taxon>Bacilli</taxon>
        <taxon>Bacillales</taxon>
        <taxon>Paenibacillaceae</taxon>
        <taxon>Paenibacillus</taxon>
    </lineage>
</organism>
<evidence type="ECO:0000313" key="5">
    <source>
        <dbReference type="Proteomes" id="UP000653578"/>
    </source>
</evidence>
<feature type="domain" description="Glycosyl hydrolase family 95 catalytic" evidence="3">
    <location>
        <begin position="261"/>
        <end position="663"/>
    </location>
</feature>
<dbReference type="SUPFAM" id="SSF48208">
    <property type="entry name" value="Six-hairpin glycosidases"/>
    <property type="match status" value="1"/>
</dbReference>
<accession>A0ABX1X2S8</accession>
<keyword evidence="5" id="KW-1185">Reference proteome</keyword>
<dbReference type="Pfam" id="PF22124">
    <property type="entry name" value="Glyco_hydro_95_cat"/>
    <property type="match status" value="1"/>
</dbReference>
<dbReference type="EMBL" id="WHNY01000005">
    <property type="protein sequence ID" value="NOU62696.1"/>
    <property type="molecule type" value="Genomic_DNA"/>
</dbReference>
<evidence type="ECO:0000259" key="2">
    <source>
        <dbReference type="Pfam" id="PF21307"/>
    </source>
</evidence>
<dbReference type="PIRSF" id="PIRSF007663">
    <property type="entry name" value="UCP007663"/>
    <property type="match status" value="1"/>
</dbReference>
<gene>
    <name evidence="4" type="ORF">GC096_01380</name>
</gene>
<feature type="domain" description="Glycosyl hydrolase family 95 N-terminal" evidence="1">
    <location>
        <begin position="10"/>
        <end position="243"/>
    </location>
</feature>
<dbReference type="InterPro" id="IPR016518">
    <property type="entry name" value="Alpha-L-fucosidase"/>
</dbReference>
<dbReference type="InterPro" id="IPR012341">
    <property type="entry name" value="6hp_glycosidase-like_sf"/>
</dbReference>
<feature type="domain" description="Alpha fucosidase A-like C-terminal" evidence="2">
    <location>
        <begin position="665"/>
        <end position="759"/>
    </location>
</feature>
<reference evidence="4 5" key="1">
    <citation type="submission" date="2019-10" db="EMBL/GenBank/DDBJ databases">
        <title>Description of Paenibacillus humi sp. nov.</title>
        <authorList>
            <person name="Carlier A."/>
            <person name="Qi S."/>
        </authorList>
    </citation>
    <scope>NUCLEOTIDE SEQUENCE [LARGE SCALE GENOMIC DNA]</scope>
    <source>
        <strain evidence="4 5">LMG 31461</strain>
    </source>
</reference>
<dbReference type="RefSeq" id="WP_171628520.1">
    <property type="nucleotide sequence ID" value="NZ_WHNY01000005.1"/>
</dbReference>
<proteinExistence type="predicted"/>
<dbReference type="InterPro" id="IPR008928">
    <property type="entry name" value="6-hairpin_glycosidase_sf"/>
</dbReference>